<reference evidence="2 3" key="1">
    <citation type="journal article" date="2016" name="Nat. Commun.">
        <title>Thousands of microbial genomes shed light on interconnected biogeochemical processes in an aquifer system.</title>
        <authorList>
            <person name="Anantharaman K."/>
            <person name="Brown C.T."/>
            <person name="Hug L.A."/>
            <person name="Sharon I."/>
            <person name="Castelle C.J."/>
            <person name="Probst A.J."/>
            <person name="Thomas B.C."/>
            <person name="Singh A."/>
            <person name="Wilkins M.J."/>
            <person name="Karaoz U."/>
            <person name="Brodie E.L."/>
            <person name="Williams K.H."/>
            <person name="Hubbard S.S."/>
            <person name="Banfield J.F."/>
        </authorList>
    </citation>
    <scope>NUCLEOTIDE SEQUENCE [LARGE SCALE GENOMIC DNA]</scope>
</reference>
<evidence type="ECO:0000313" key="3">
    <source>
        <dbReference type="Proteomes" id="UP000178841"/>
    </source>
</evidence>
<gene>
    <name evidence="2" type="ORF">A2648_00525</name>
</gene>
<dbReference type="Proteomes" id="UP000178841">
    <property type="component" value="Unassembled WGS sequence"/>
</dbReference>
<evidence type="ECO:0000313" key="2">
    <source>
        <dbReference type="EMBL" id="OGZ04269.1"/>
    </source>
</evidence>
<dbReference type="SUPFAM" id="SSF52096">
    <property type="entry name" value="ClpP/crotonase"/>
    <property type="match status" value="1"/>
</dbReference>
<sequence length="281" mass="32110">MSQEKFYKMTSTKNKFIEIVKEHSYFLDSVGWGKLQKEVSSIKEVNLKTINNLLKRVDKHSFAVGKLSKKGKINLPPKIFTKEYLGDIGLLKLPGFFTLDDNQYSKNYRDIVRSLKKLGSKKKLVIDLSENTGGNMYPWLAALSPLYDTECVGYFEYKYKDTKDKWLISKDGVYCGNKKWFEKINSDKFSFEKIAILLSPQTSSSGEAIAMSFIGQNNVKTFGQKTAGFTTGNEDYDMGGITIWLSTCMMEDREQRNYPNGIKPDSVTKDSLKESIKWLDS</sequence>
<dbReference type="Pfam" id="PF03572">
    <property type="entry name" value="Peptidase_S41"/>
    <property type="match status" value="1"/>
</dbReference>
<dbReference type="Gene3D" id="3.90.226.10">
    <property type="entry name" value="2-enoyl-CoA Hydratase, Chain A, domain 1"/>
    <property type="match status" value="1"/>
</dbReference>
<dbReference type="EMBL" id="MHLH01000009">
    <property type="protein sequence ID" value="OGZ04269.1"/>
    <property type="molecule type" value="Genomic_DNA"/>
</dbReference>
<comment type="caution">
    <text evidence="2">The sequence shown here is derived from an EMBL/GenBank/DDBJ whole genome shotgun (WGS) entry which is preliminary data.</text>
</comment>
<feature type="domain" description="Tail specific protease" evidence="1">
    <location>
        <begin position="87"/>
        <end position="266"/>
    </location>
</feature>
<organism evidence="2 3">
    <name type="scientific">Candidatus Lloydbacteria bacterium RIFCSPHIGHO2_01_FULL_41_20</name>
    <dbReference type="NCBI Taxonomy" id="1798657"/>
    <lineage>
        <taxon>Bacteria</taxon>
        <taxon>Candidatus Lloydiibacteriota</taxon>
    </lineage>
</organism>
<accession>A0A1G2CSB8</accession>
<protein>
    <recommendedName>
        <fullName evidence="1">Tail specific protease domain-containing protein</fullName>
    </recommendedName>
</protein>
<dbReference type="InterPro" id="IPR029045">
    <property type="entry name" value="ClpP/crotonase-like_dom_sf"/>
</dbReference>
<dbReference type="GO" id="GO:0008236">
    <property type="term" value="F:serine-type peptidase activity"/>
    <property type="evidence" value="ECO:0007669"/>
    <property type="project" value="InterPro"/>
</dbReference>
<proteinExistence type="predicted"/>
<evidence type="ECO:0000259" key="1">
    <source>
        <dbReference type="Pfam" id="PF03572"/>
    </source>
</evidence>
<dbReference type="InterPro" id="IPR005151">
    <property type="entry name" value="Tail-specific_protease"/>
</dbReference>
<name>A0A1G2CSB8_9BACT</name>
<dbReference type="AlphaFoldDB" id="A0A1G2CSB8"/>
<dbReference type="GO" id="GO:0006508">
    <property type="term" value="P:proteolysis"/>
    <property type="evidence" value="ECO:0007669"/>
    <property type="project" value="InterPro"/>
</dbReference>
<dbReference type="STRING" id="1798657.A2648_00525"/>